<proteinExistence type="predicted"/>
<gene>
    <name evidence="1" type="ORF">SARC_04941</name>
</gene>
<dbReference type="Proteomes" id="UP000054560">
    <property type="component" value="Unassembled WGS sequence"/>
</dbReference>
<protein>
    <submittedName>
        <fullName evidence="1">Uncharacterized protein</fullName>
    </submittedName>
</protein>
<keyword evidence="2" id="KW-1185">Reference proteome</keyword>
<evidence type="ECO:0000313" key="1">
    <source>
        <dbReference type="EMBL" id="KNC82783.1"/>
    </source>
</evidence>
<accession>A0A0L0G3K4</accession>
<organism evidence="1 2">
    <name type="scientific">Sphaeroforma arctica JP610</name>
    <dbReference type="NCBI Taxonomy" id="667725"/>
    <lineage>
        <taxon>Eukaryota</taxon>
        <taxon>Ichthyosporea</taxon>
        <taxon>Ichthyophonida</taxon>
        <taxon>Sphaeroforma</taxon>
    </lineage>
</organism>
<dbReference type="EMBL" id="KQ241892">
    <property type="protein sequence ID" value="KNC82783.1"/>
    <property type="molecule type" value="Genomic_DNA"/>
</dbReference>
<dbReference type="GeneID" id="25905445"/>
<dbReference type="AlphaFoldDB" id="A0A0L0G3K4"/>
<evidence type="ECO:0000313" key="2">
    <source>
        <dbReference type="Proteomes" id="UP000054560"/>
    </source>
</evidence>
<sequence>MVLNLNGGAFNLYGDGCRQGAVCDYTFGNFCRPIGIYNAIVDYNTIIVPVCPTFACCNPENSTLNFDFTLCDFDCESDDDTEDDPTHCLVVGVVHVKKGMFAVRSRYGKVSSGRPVPVKWEVANKLLAIVA</sequence>
<reference evidence="1 2" key="1">
    <citation type="submission" date="2011-02" db="EMBL/GenBank/DDBJ databases">
        <title>The Genome Sequence of Sphaeroforma arctica JP610.</title>
        <authorList>
            <consortium name="The Broad Institute Genome Sequencing Platform"/>
            <person name="Russ C."/>
            <person name="Cuomo C."/>
            <person name="Young S.K."/>
            <person name="Zeng Q."/>
            <person name="Gargeya S."/>
            <person name="Alvarado L."/>
            <person name="Berlin A."/>
            <person name="Chapman S.B."/>
            <person name="Chen Z."/>
            <person name="Freedman E."/>
            <person name="Gellesch M."/>
            <person name="Goldberg J."/>
            <person name="Griggs A."/>
            <person name="Gujja S."/>
            <person name="Heilman E."/>
            <person name="Heiman D."/>
            <person name="Howarth C."/>
            <person name="Mehta T."/>
            <person name="Neiman D."/>
            <person name="Pearson M."/>
            <person name="Roberts A."/>
            <person name="Saif S."/>
            <person name="Shea T."/>
            <person name="Shenoy N."/>
            <person name="Sisk P."/>
            <person name="Stolte C."/>
            <person name="Sykes S."/>
            <person name="White J."/>
            <person name="Yandava C."/>
            <person name="Burger G."/>
            <person name="Gray M.W."/>
            <person name="Holland P.W.H."/>
            <person name="King N."/>
            <person name="Lang F.B.F."/>
            <person name="Roger A.J."/>
            <person name="Ruiz-Trillo I."/>
            <person name="Haas B."/>
            <person name="Nusbaum C."/>
            <person name="Birren B."/>
        </authorList>
    </citation>
    <scope>NUCLEOTIDE SEQUENCE [LARGE SCALE GENOMIC DNA]</scope>
    <source>
        <strain evidence="1 2">JP610</strain>
    </source>
</reference>
<dbReference type="RefSeq" id="XP_014156685.1">
    <property type="nucleotide sequence ID" value="XM_014301210.1"/>
</dbReference>
<name>A0A0L0G3K4_9EUKA</name>